<reference evidence="5" key="1">
    <citation type="submission" date="2022-11" db="EMBL/GenBank/DDBJ databases">
        <title>Genome Sequence of Cubamyces cubensis.</title>
        <authorList>
            <person name="Buettner E."/>
        </authorList>
    </citation>
    <scope>NUCLEOTIDE SEQUENCE</scope>
    <source>
        <strain evidence="5">MPL-01</strain>
    </source>
</reference>
<dbReference type="GO" id="GO:0016491">
    <property type="term" value="F:oxidoreductase activity"/>
    <property type="evidence" value="ECO:0007669"/>
    <property type="project" value="UniProtKB-KW"/>
</dbReference>
<evidence type="ECO:0000313" key="5">
    <source>
        <dbReference type="EMBL" id="KAJ8455052.1"/>
    </source>
</evidence>
<evidence type="ECO:0000256" key="3">
    <source>
        <dbReference type="ARBA" id="ARBA00023002"/>
    </source>
</evidence>
<evidence type="ECO:0000256" key="1">
    <source>
        <dbReference type="ARBA" id="ARBA00022630"/>
    </source>
</evidence>
<evidence type="ECO:0000259" key="4">
    <source>
        <dbReference type="Pfam" id="PF01494"/>
    </source>
</evidence>
<name>A0AAD7TFC7_9APHY</name>
<dbReference type="InterPro" id="IPR002938">
    <property type="entry name" value="FAD-bd"/>
</dbReference>
<organism evidence="5 6">
    <name type="scientific">Trametes cubensis</name>
    <dbReference type="NCBI Taxonomy" id="1111947"/>
    <lineage>
        <taxon>Eukaryota</taxon>
        <taxon>Fungi</taxon>
        <taxon>Dikarya</taxon>
        <taxon>Basidiomycota</taxon>
        <taxon>Agaricomycotina</taxon>
        <taxon>Agaricomycetes</taxon>
        <taxon>Polyporales</taxon>
        <taxon>Polyporaceae</taxon>
        <taxon>Trametes</taxon>
    </lineage>
</organism>
<protein>
    <recommendedName>
        <fullName evidence="4">FAD-binding domain-containing protein</fullName>
    </recommendedName>
</protein>
<keyword evidence="3" id="KW-0560">Oxidoreductase</keyword>
<dbReference type="SUPFAM" id="SSF51905">
    <property type="entry name" value="FAD/NAD(P)-binding domain"/>
    <property type="match status" value="1"/>
</dbReference>
<sequence length="80" mass="8538">MSLPQSVDILIVGAGPTGLCLALALHKHNCTNVLVVDGVEQGENTSRAVAVHAATIEVKYSRIQHIAQRAYAIVNRHSIP</sequence>
<dbReference type="EMBL" id="JAPEVG010000833">
    <property type="protein sequence ID" value="KAJ8455052.1"/>
    <property type="molecule type" value="Genomic_DNA"/>
</dbReference>
<keyword evidence="6" id="KW-1185">Reference proteome</keyword>
<dbReference type="GO" id="GO:0071949">
    <property type="term" value="F:FAD binding"/>
    <property type="evidence" value="ECO:0007669"/>
    <property type="project" value="InterPro"/>
</dbReference>
<keyword evidence="2" id="KW-0274">FAD</keyword>
<dbReference type="Proteomes" id="UP001215151">
    <property type="component" value="Unassembled WGS sequence"/>
</dbReference>
<comment type="caution">
    <text evidence="5">The sequence shown here is derived from an EMBL/GenBank/DDBJ whole genome shotgun (WGS) entry which is preliminary data.</text>
</comment>
<proteinExistence type="predicted"/>
<dbReference type="Gene3D" id="3.50.50.60">
    <property type="entry name" value="FAD/NAD(P)-binding domain"/>
    <property type="match status" value="1"/>
</dbReference>
<gene>
    <name evidence="5" type="ORF">ONZ51_g12669</name>
</gene>
<evidence type="ECO:0000256" key="2">
    <source>
        <dbReference type="ARBA" id="ARBA00022827"/>
    </source>
</evidence>
<dbReference type="InterPro" id="IPR036188">
    <property type="entry name" value="FAD/NAD-bd_sf"/>
</dbReference>
<dbReference type="Pfam" id="PF01494">
    <property type="entry name" value="FAD_binding_3"/>
    <property type="match status" value="1"/>
</dbReference>
<evidence type="ECO:0000313" key="6">
    <source>
        <dbReference type="Proteomes" id="UP001215151"/>
    </source>
</evidence>
<accession>A0AAD7TFC7</accession>
<feature type="domain" description="FAD-binding" evidence="4">
    <location>
        <begin position="7"/>
        <end position="58"/>
    </location>
</feature>
<keyword evidence="1" id="KW-0285">Flavoprotein</keyword>
<dbReference type="AlphaFoldDB" id="A0AAD7TFC7"/>